<feature type="transmembrane region" description="Helical" evidence="6">
    <location>
        <begin position="6"/>
        <end position="22"/>
    </location>
</feature>
<feature type="transmembrane region" description="Helical" evidence="6">
    <location>
        <begin position="222"/>
        <end position="244"/>
    </location>
</feature>
<evidence type="ECO:0000259" key="7">
    <source>
        <dbReference type="PROSITE" id="PS50259"/>
    </source>
</evidence>
<keyword evidence="2 6" id="KW-0812">Transmembrane</keyword>
<sequence length="354" mass="39564">MGFAGLGILLSVFMALVFWAYGDTPIIKAAGRELSYLLLFGIFLSYTMTFVIVAKPTPWTCGLTRFFLGFCYTLCYASIVTKTNRIARIFTQRRQKPCRKPRYTSPRSQLVITAILVSIEVIITTLWLLYDRPTVSHIHPTRQENILICRGSDKASYLIGLIYPFVLIGFCTVYAFKTRKCPDGFNEARYLTFTNYTTCVIWLAFLPLFVLSTSTTIRAVTLSFLFSLSGSVQLACLFAPKVYIALLKPEKNTKENVMYHHNRTTSLGQSSSFGPSTPTLFDNGGYSTINNPGSFNKKFSLQNTLHLPVSSSSLLNVPNLALFIQEESNHKPSSTAAPSCKDTGDVMIMNNKTL</sequence>
<keyword evidence="4 6" id="KW-0472">Membrane</keyword>
<dbReference type="PROSITE" id="PS50259">
    <property type="entry name" value="G_PROTEIN_RECEP_F3_4"/>
    <property type="match status" value="1"/>
</dbReference>
<evidence type="ECO:0000256" key="3">
    <source>
        <dbReference type="ARBA" id="ARBA00022989"/>
    </source>
</evidence>
<evidence type="ECO:0000313" key="8">
    <source>
        <dbReference type="Proteomes" id="UP000694941"/>
    </source>
</evidence>
<evidence type="ECO:0000313" key="9">
    <source>
        <dbReference type="RefSeq" id="XP_022250368.1"/>
    </source>
</evidence>
<dbReference type="PANTHER" id="PTHR24060">
    <property type="entry name" value="METABOTROPIC GLUTAMATE RECEPTOR"/>
    <property type="match status" value="1"/>
</dbReference>
<keyword evidence="3 6" id="KW-1133">Transmembrane helix</keyword>
<evidence type="ECO:0000256" key="1">
    <source>
        <dbReference type="ARBA" id="ARBA00004141"/>
    </source>
</evidence>
<feature type="domain" description="G-protein coupled receptors family 3 profile" evidence="7">
    <location>
        <begin position="1"/>
        <end position="261"/>
    </location>
</feature>
<evidence type="ECO:0000256" key="5">
    <source>
        <dbReference type="ARBA" id="ARBA00023180"/>
    </source>
</evidence>
<dbReference type="InterPro" id="IPR000337">
    <property type="entry name" value="GPCR_3"/>
</dbReference>
<dbReference type="CDD" id="cd15045">
    <property type="entry name" value="7tmC_mGluRs"/>
    <property type="match status" value="1"/>
</dbReference>
<keyword evidence="8" id="KW-1185">Reference proteome</keyword>
<evidence type="ECO:0000256" key="6">
    <source>
        <dbReference type="SAM" id="Phobius"/>
    </source>
</evidence>
<protein>
    <submittedName>
        <fullName evidence="9">Metabotropic glutamate receptor 3-like</fullName>
    </submittedName>
</protein>
<dbReference type="Proteomes" id="UP000694941">
    <property type="component" value="Unplaced"/>
</dbReference>
<feature type="transmembrane region" description="Helical" evidence="6">
    <location>
        <begin position="34"/>
        <end position="54"/>
    </location>
</feature>
<gene>
    <name evidence="9" type="primary">LOC111083016</name>
</gene>
<feature type="transmembrane region" description="Helical" evidence="6">
    <location>
        <begin position="108"/>
        <end position="130"/>
    </location>
</feature>
<feature type="transmembrane region" description="Helical" evidence="6">
    <location>
        <begin position="188"/>
        <end position="210"/>
    </location>
</feature>
<proteinExistence type="predicted"/>
<accession>A0ABM1T3B2</accession>
<evidence type="ECO:0000256" key="4">
    <source>
        <dbReference type="ARBA" id="ARBA00023136"/>
    </source>
</evidence>
<name>A0ABM1T3B2_LIMPO</name>
<organism evidence="8 9">
    <name type="scientific">Limulus polyphemus</name>
    <name type="common">Atlantic horseshoe crab</name>
    <dbReference type="NCBI Taxonomy" id="6850"/>
    <lineage>
        <taxon>Eukaryota</taxon>
        <taxon>Metazoa</taxon>
        <taxon>Ecdysozoa</taxon>
        <taxon>Arthropoda</taxon>
        <taxon>Chelicerata</taxon>
        <taxon>Merostomata</taxon>
        <taxon>Xiphosura</taxon>
        <taxon>Limulidae</taxon>
        <taxon>Limulus</taxon>
    </lineage>
</organism>
<evidence type="ECO:0000256" key="2">
    <source>
        <dbReference type="ARBA" id="ARBA00022692"/>
    </source>
</evidence>
<feature type="transmembrane region" description="Helical" evidence="6">
    <location>
        <begin position="155"/>
        <end position="176"/>
    </location>
</feature>
<dbReference type="PRINTS" id="PR00248">
    <property type="entry name" value="GPCRMGR"/>
</dbReference>
<feature type="transmembrane region" description="Helical" evidence="6">
    <location>
        <begin position="66"/>
        <end position="87"/>
    </location>
</feature>
<dbReference type="InterPro" id="IPR017978">
    <property type="entry name" value="GPCR_3_C"/>
</dbReference>
<dbReference type="Pfam" id="PF00003">
    <property type="entry name" value="7tm_3"/>
    <property type="match status" value="1"/>
</dbReference>
<reference evidence="9" key="1">
    <citation type="submission" date="2025-08" db="UniProtKB">
        <authorList>
            <consortium name="RefSeq"/>
        </authorList>
    </citation>
    <scope>IDENTIFICATION</scope>
    <source>
        <tissue evidence="9">Muscle</tissue>
    </source>
</reference>
<dbReference type="RefSeq" id="XP_022250368.1">
    <property type="nucleotide sequence ID" value="XM_022394660.1"/>
</dbReference>
<comment type="subcellular location">
    <subcellularLocation>
        <location evidence="1">Membrane</location>
        <topology evidence="1">Multi-pass membrane protein</topology>
    </subcellularLocation>
</comment>
<dbReference type="GeneID" id="111083016"/>
<dbReference type="InterPro" id="IPR050726">
    <property type="entry name" value="mGluR"/>
</dbReference>
<keyword evidence="5" id="KW-0325">Glycoprotein</keyword>